<dbReference type="GO" id="GO:0009360">
    <property type="term" value="C:DNA polymerase III complex"/>
    <property type="evidence" value="ECO:0007669"/>
    <property type="project" value="InterPro"/>
</dbReference>
<dbReference type="InterPro" id="IPR048466">
    <property type="entry name" value="DNA_pol3_delta-like_C"/>
</dbReference>
<proteinExistence type="inferred from homology"/>
<evidence type="ECO:0000256" key="4">
    <source>
        <dbReference type="ARBA" id="ARBA00022695"/>
    </source>
</evidence>
<dbReference type="SUPFAM" id="SSF48019">
    <property type="entry name" value="post-AAA+ oligomerization domain-like"/>
    <property type="match status" value="1"/>
</dbReference>
<dbReference type="InterPro" id="IPR010372">
    <property type="entry name" value="DNA_pol3_delta_N"/>
</dbReference>
<comment type="caution">
    <text evidence="11">The sequence shown here is derived from an EMBL/GenBank/DDBJ whole genome shotgun (WGS) entry which is preliminary data.</text>
</comment>
<dbReference type="InterPro" id="IPR027417">
    <property type="entry name" value="P-loop_NTPase"/>
</dbReference>
<comment type="similarity">
    <text evidence="7">Belongs to the DNA polymerase HolA subunit family.</text>
</comment>
<sequence>MASPAETKSNLYLFYGQDDFSLRRKIDRWKEEFAKKYSSMAISFFDPTLREGWGDRAELLETELIQRLQDQLAPSLFSSKRLIIIRDGLPKKADQEKLISFLLELPAQVPKDFFVIFWQTSRPDGRLKFTKQFMAQVNVTEFNLPAGKQLDSWLMAMAKTLNVTISPAAADLLARFLGRDLAEEKKIGGRIIERKEAFDLWEAHSELSKLAAASDQIDPALVQAMIKPKVPDSVFALSDHLATRQSEKSFEALANYLDSTGGDEKSAFIKIIGLLSEQFRSLLLVSLLTESGLTPAAMAEKLGFKPGRIFILASHAKHWTPTTLKRLLAQLLAIDLKLKSSDPNPRLLVDLFIAQAK</sequence>
<dbReference type="GO" id="GO:0003677">
    <property type="term" value="F:DNA binding"/>
    <property type="evidence" value="ECO:0007669"/>
    <property type="project" value="InterPro"/>
</dbReference>
<dbReference type="Gene3D" id="3.40.50.300">
    <property type="entry name" value="P-loop containing nucleotide triphosphate hydrolases"/>
    <property type="match status" value="1"/>
</dbReference>
<evidence type="ECO:0000256" key="1">
    <source>
        <dbReference type="ARBA" id="ARBA00012417"/>
    </source>
</evidence>
<organism evidence="11 12">
    <name type="scientific">Candidatus Doudnabacteria bacterium RIFCSPHIGHO2_12_FULL_48_16</name>
    <dbReference type="NCBI Taxonomy" id="1817838"/>
    <lineage>
        <taxon>Bacteria</taxon>
        <taxon>Candidatus Doudnaibacteriota</taxon>
    </lineage>
</organism>
<keyword evidence="5" id="KW-0235">DNA replication</keyword>
<evidence type="ECO:0000256" key="2">
    <source>
        <dbReference type="ARBA" id="ARBA00017703"/>
    </source>
</evidence>
<dbReference type="AlphaFoldDB" id="A0A1F5PJP4"/>
<dbReference type="PANTHER" id="PTHR34388">
    <property type="entry name" value="DNA POLYMERASE III SUBUNIT DELTA"/>
    <property type="match status" value="1"/>
</dbReference>
<dbReference type="Pfam" id="PF06144">
    <property type="entry name" value="DNA_pol3_delta"/>
    <property type="match status" value="1"/>
</dbReference>
<evidence type="ECO:0000313" key="11">
    <source>
        <dbReference type="EMBL" id="OGE90146.1"/>
    </source>
</evidence>
<keyword evidence="3" id="KW-0808">Transferase</keyword>
<dbReference type="EMBL" id="MFEY01000007">
    <property type="protein sequence ID" value="OGE90146.1"/>
    <property type="molecule type" value="Genomic_DNA"/>
</dbReference>
<dbReference type="GO" id="GO:0003887">
    <property type="term" value="F:DNA-directed DNA polymerase activity"/>
    <property type="evidence" value="ECO:0007669"/>
    <property type="project" value="UniProtKB-KW"/>
</dbReference>
<gene>
    <name evidence="11" type="ORF">A3E29_03505</name>
</gene>
<evidence type="ECO:0000256" key="8">
    <source>
        <dbReference type="ARBA" id="ARBA00049244"/>
    </source>
</evidence>
<feature type="domain" description="DNA polymerase III delta N-terminal" evidence="9">
    <location>
        <begin position="12"/>
        <end position="142"/>
    </location>
</feature>
<dbReference type="GO" id="GO:0006261">
    <property type="term" value="P:DNA-templated DNA replication"/>
    <property type="evidence" value="ECO:0007669"/>
    <property type="project" value="TreeGrafter"/>
</dbReference>
<dbReference type="NCBIfam" id="TIGR01128">
    <property type="entry name" value="holA"/>
    <property type="match status" value="1"/>
</dbReference>
<dbReference type="Gene3D" id="1.20.272.10">
    <property type="match status" value="1"/>
</dbReference>
<evidence type="ECO:0000256" key="6">
    <source>
        <dbReference type="ARBA" id="ARBA00022932"/>
    </source>
</evidence>
<name>A0A1F5PJP4_9BACT</name>
<keyword evidence="6" id="KW-0239">DNA-directed DNA polymerase</keyword>
<evidence type="ECO:0000259" key="10">
    <source>
        <dbReference type="Pfam" id="PF21694"/>
    </source>
</evidence>
<evidence type="ECO:0000259" key="9">
    <source>
        <dbReference type="Pfam" id="PF06144"/>
    </source>
</evidence>
<evidence type="ECO:0000256" key="3">
    <source>
        <dbReference type="ARBA" id="ARBA00022679"/>
    </source>
</evidence>
<evidence type="ECO:0000256" key="7">
    <source>
        <dbReference type="ARBA" id="ARBA00034754"/>
    </source>
</evidence>
<dbReference type="SUPFAM" id="SSF52540">
    <property type="entry name" value="P-loop containing nucleoside triphosphate hydrolases"/>
    <property type="match status" value="1"/>
</dbReference>
<accession>A0A1F5PJP4</accession>
<comment type="catalytic activity">
    <reaction evidence="8">
        <text>DNA(n) + a 2'-deoxyribonucleoside 5'-triphosphate = DNA(n+1) + diphosphate</text>
        <dbReference type="Rhea" id="RHEA:22508"/>
        <dbReference type="Rhea" id="RHEA-COMP:17339"/>
        <dbReference type="Rhea" id="RHEA-COMP:17340"/>
        <dbReference type="ChEBI" id="CHEBI:33019"/>
        <dbReference type="ChEBI" id="CHEBI:61560"/>
        <dbReference type="ChEBI" id="CHEBI:173112"/>
        <dbReference type="EC" id="2.7.7.7"/>
    </reaction>
</comment>
<feature type="domain" description="DNA polymerase III delta subunit-like C-terminal" evidence="10">
    <location>
        <begin position="232"/>
        <end position="355"/>
    </location>
</feature>
<dbReference type="Proteomes" id="UP000177682">
    <property type="component" value="Unassembled WGS sequence"/>
</dbReference>
<keyword evidence="4" id="KW-0548">Nucleotidyltransferase</keyword>
<reference evidence="11 12" key="1">
    <citation type="journal article" date="2016" name="Nat. Commun.">
        <title>Thousands of microbial genomes shed light on interconnected biogeochemical processes in an aquifer system.</title>
        <authorList>
            <person name="Anantharaman K."/>
            <person name="Brown C.T."/>
            <person name="Hug L.A."/>
            <person name="Sharon I."/>
            <person name="Castelle C.J."/>
            <person name="Probst A.J."/>
            <person name="Thomas B.C."/>
            <person name="Singh A."/>
            <person name="Wilkins M.J."/>
            <person name="Karaoz U."/>
            <person name="Brodie E.L."/>
            <person name="Williams K.H."/>
            <person name="Hubbard S.S."/>
            <person name="Banfield J.F."/>
        </authorList>
    </citation>
    <scope>NUCLEOTIDE SEQUENCE [LARGE SCALE GENOMIC DNA]</scope>
</reference>
<dbReference type="InterPro" id="IPR008921">
    <property type="entry name" value="DNA_pol3_clamp-load_cplx_C"/>
</dbReference>
<dbReference type="Pfam" id="PF21694">
    <property type="entry name" value="DNA_pol3_delta_C"/>
    <property type="match status" value="1"/>
</dbReference>
<dbReference type="PANTHER" id="PTHR34388:SF1">
    <property type="entry name" value="DNA POLYMERASE III SUBUNIT DELTA"/>
    <property type="match status" value="1"/>
</dbReference>
<protein>
    <recommendedName>
        <fullName evidence="2">DNA polymerase III subunit delta</fullName>
        <ecNumber evidence="1">2.7.7.7</ecNumber>
    </recommendedName>
</protein>
<evidence type="ECO:0000256" key="5">
    <source>
        <dbReference type="ARBA" id="ARBA00022705"/>
    </source>
</evidence>
<dbReference type="EC" id="2.7.7.7" evidence="1"/>
<dbReference type="InterPro" id="IPR005790">
    <property type="entry name" value="DNA_polIII_delta"/>
</dbReference>
<evidence type="ECO:0000313" key="12">
    <source>
        <dbReference type="Proteomes" id="UP000177682"/>
    </source>
</evidence>